<comment type="caution">
    <text evidence="7">The sequence shown here is derived from an EMBL/GenBank/DDBJ whole genome shotgun (WGS) entry which is preliminary data.</text>
</comment>
<dbReference type="NCBIfam" id="NF002003">
    <property type="entry name" value="PRK00802.1-3"/>
    <property type="match status" value="1"/>
</dbReference>
<dbReference type="EC" id="3.2.2.-" evidence="5"/>
<name>A0ABP5MTK8_9MICC</name>
<dbReference type="Proteomes" id="UP001500974">
    <property type="component" value="Unassembled WGS sequence"/>
</dbReference>
<dbReference type="EMBL" id="BAAAON010000010">
    <property type="protein sequence ID" value="GAA2178208.1"/>
    <property type="molecule type" value="Genomic_DNA"/>
</dbReference>
<keyword evidence="3 5" id="KW-0378">Hydrolase</keyword>
<dbReference type="RefSeq" id="WP_346028912.1">
    <property type="nucleotide sequence ID" value="NZ_BAAAON010000010.1"/>
</dbReference>
<keyword evidence="8" id="KW-1185">Reference proteome</keyword>
<evidence type="ECO:0000313" key="7">
    <source>
        <dbReference type="EMBL" id="GAA2178208.1"/>
    </source>
</evidence>
<dbReference type="HAMAP" id="MF_00527">
    <property type="entry name" value="3MGH"/>
    <property type="match status" value="1"/>
</dbReference>
<dbReference type="PANTHER" id="PTHR10429">
    <property type="entry name" value="DNA-3-METHYLADENINE GLYCOSYLASE"/>
    <property type="match status" value="1"/>
</dbReference>
<accession>A0ABP5MTK8</accession>
<dbReference type="NCBIfam" id="TIGR00567">
    <property type="entry name" value="3mg"/>
    <property type="match status" value="1"/>
</dbReference>
<gene>
    <name evidence="7" type="ORF">GCM10009784_31810</name>
</gene>
<evidence type="ECO:0000256" key="6">
    <source>
        <dbReference type="SAM" id="MobiDB-lite"/>
    </source>
</evidence>
<evidence type="ECO:0000256" key="5">
    <source>
        <dbReference type="HAMAP-Rule" id="MF_00527"/>
    </source>
</evidence>
<comment type="similarity">
    <text evidence="1 5">Belongs to the DNA glycosylase MPG family.</text>
</comment>
<feature type="region of interest" description="Disordered" evidence="6">
    <location>
        <begin position="198"/>
        <end position="238"/>
    </location>
</feature>
<dbReference type="InterPro" id="IPR003180">
    <property type="entry name" value="MPG"/>
</dbReference>
<keyword evidence="2 5" id="KW-0227">DNA damage</keyword>
<proteinExistence type="inferred from homology"/>
<dbReference type="Gene3D" id="3.10.300.10">
    <property type="entry name" value="Methylpurine-DNA glycosylase (MPG)"/>
    <property type="match status" value="1"/>
</dbReference>
<dbReference type="CDD" id="cd00540">
    <property type="entry name" value="AAG"/>
    <property type="match status" value="1"/>
</dbReference>
<dbReference type="Pfam" id="PF02245">
    <property type="entry name" value="Pur_DNA_glyco"/>
    <property type="match status" value="1"/>
</dbReference>
<evidence type="ECO:0000256" key="3">
    <source>
        <dbReference type="ARBA" id="ARBA00022801"/>
    </source>
</evidence>
<evidence type="ECO:0000313" key="8">
    <source>
        <dbReference type="Proteomes" id="UP001500974"/>
    </source>
</evidence>
<reference evidence="8" key="1">
    <citation type="journal article" date="2019" name="Int. J. Syst. Evol. Microbiol.">
        <title>The Global Catalogue of Microorganisms (GCM) 10K type strain sequencing project: providing services to taxonomists for standard genome sequencing and annotation.</title>
        <authorList>
            <consortium name="The Broad Institute Genomics Platform"/>
            <consortium name="The Broad Institute Genome Sequencing Center for Infectious Disease"/>
            <person name="Wu L."/>
            <person name="Ma J."/>
        </authorList>
    </citation>
    <scope>NUCLEOTIDE SEQUENCE [LARGE SCALE GENOMIC DNA]</scope>
    <source>
        <strain evidence="8">JCM 14917</strain>
    </source>
</reference>
<sequence>MDPALQRTRLAHPAIEVAPLLLGAHLTHDDGAEPVTVRITEVEAYMGSEDPGSHAFRGQTARNATMFGEAGHLYVYFTYGMHYCANVVCGWPGNATGLLLRAGEIVGGVDAARRRRGNPRLDRDLARGPARLAQALGIDRELDGTDVFSDRLQLTLPDHPADPLRLQTGPRVGVSGPGGSPAYPWRYWLAGDPSVSVYRPAAKPRGARRAADPARRTASGETSGSVHSGIKEIRTEGG</sequence>
<dbReference type="InterPro" id="IPR011034">
    <property type="entry name" value="Formyl_transferase-like_C_sf"/>
</dbReference>
<organism evidence="7 8">
    <name type="scientific">Arthrobacter parietis</name>
    <dbReference type="NCBI Taxonomy" id="271434"/>
    <lineage>
        <taxon>Bacteria</taxon>
        <taxon>Bacillati</taxon>
        <taxon>Actinomycetota</taxon>
        <taxon>Actinomycetes</taxon>
        <taxon>Micrococcales</taxon>
        <taxon>Micrococcaceae</taxon>
        <taxon>Arthrobacter</taxon>
    </lineage>
</organism>
<keyword evidence="4 5" id="KW-0234">DNA repair</keyword>
<dbReference type="PANTHER" id="PTHR10429:SF0">
    <property type="entry name" value="DNA-3-METHYLADENINE GLYCOSYLASE"/>
    <property type="match status" value="1"/>
</dbReference>
<feature type="compositionally biased region" description="Basic and acidic residues" evidence="6">
    <location>
        <begin position="229"/>
        <end position="238"/>
    </location>
</feature>
<dbReference type="SUPFAM" id="SSF50486">
    <property type="entry name" value="FMT C-terminal domain-like"/>
    <property type="match status" value="1"/>
</dbReference>
<evidence type="ECO:0000256" key="2">
    <source>
        <dbReference type="ARBA" id="ARBA00022763"/>
    </source>
</evidence>
<protein>
    <recommendedName>
        <fullName evidence="5">Putative 3-methyladenine DNA glycosylase</fullName>
        <ecNumber evidence="5">3.2.2.-</ecNumber>
    </recommendedName>
</protein>
<evidence type="ECO:0000256" key="1">
    <source>
        <dbReference type="ARBA" id="ARBA00009232"/>
    </source>
</evidence>
<evidence type="ECO:0000256" key="4">
    <source>
        <dbReference type="ARBA" id="ARBA00023204"/>
    </source>
</evidence>
<dbReference type="InterPro" id="IPR036995">
    <property type="entry name" value="MPG_sf"/>
</dbReference>